<keyword evidence="4 6" id="KW-1133">Transmembrane helix</keyword>
<comment type="caution">
    <text evidence="8">The sequence shown here is derived from an EMBL/GenBank/DDBJ whole genome shotgun (WGS) entry which is preliminary data.</text>
</comment>
<organism evidence="8 9">
    <name type="scientific">Dichanthelium oligosanthes</name>
    <dbReference type="NCBI Taxonomy" id="888268"/>
    <lineage>
        <taxon>Eukaryota</taxon>
        <taxon>Viridiplantae</taxon>
        <taxon>Streptophyta</taxon>
        <taxon>Embryophyta</taxon>
        <taxon>Tracheophyta</taxon>
        <taxon>Spermatophyta</taxon>
        <taxon>Magnoliopsida</taxon>
        <taxon>Liliopsida</taxon>
        <taxon>Poales</taxon>
        <taxon>Poaceae</taxon>
        <taxon>PACMAD clade</taxon>
        <taxon>Panicoideae</taxon>
        <taxon>Panicodae</taxon>
        <taxon>Paniceae</taxon>
        <taxon>Dichantheliinae</taxon>
        <taxon>Dichanthelium</taxon>
    </lineage>
</organism>
<keyword evidence="3 6" id="KW-0812">Transmembrane</keyword>
<evidence type="ECO:0000256" key="3">
    <source>
        <dbReference type="ARBA" id="ARBA00022692"/>
    </source>
</evidence>
<comment type="caution">
    <text evidence="6">Lacks conserved residue(s) required for the propagation of feature annotation.</text>
</comment>
<keyword evidence="5 6" id="KW-0472">Membrane</keyword>
<evidence type="ECO:0000256" key="6">
    <source>
        <dbReference type="RuleBase" id="RU363077"/>
    </source>
</evidence>
<evidence type="ECO:0000313" key="9">
    <source>
        <dbReference type="Proteomes" id="UP000095767"/>
    </source>
</evidence>
<gene>
    <name evidence="8" type="ORF">BAE44_0013807</name>
</gene>
<dbReference type="STRING" id="888268.A0A1E5VJC7"/>
<evidence type="ECO:0000259" key="7">
    <source>
        <dbReference type="Pfam" id="PF00892"/>
    </source>
</evidence>
<feature type="transmembrane region" description="Helical" evidence="6">
    <location>
        <begin position="34"/>
        <end position="56"/>
    </location>
</feature>
<dbReference type="GO" id="GO:0016020">
    <property type="term" value="C:membrane"/>
    <property type="evidence" value="ECO:0007669"/>
    <property type="project" value="UniProtKB-SubCell"/>
</dbReference>
<dbReference type="GO" id="GO:0022857">
    <property type="term" value="F:transmembrane transporter activity"/>
    <property type="evidence" value="ECO:0007669"/>
    <property type="project" value="InterPro"/>
</dbReference>
<dbReference type="PANTHER" id="PTHR31218">
    <property type="entry name" value="WAT1-RELATED PROTEIN"/>
    <property type="match status" value="1"/>
</dbReference>
<evidence type="ECO:0000313" key="8">
    <source>
        <dbReference type="EMBL" id="OEL25174.1"/>
    </source>
</evidence>
<feature type="domain" description="EamA" evidence="7">
    <location>
        <begin position="7"/>
        <end position="107"/>
    </location>
</feature>
<evidence type="ECO:0000256" key="5">
    <source>
        <dbReference type="ARBA" id="ARBA00023136"/>
    </source>
</evidence>
<keyword evidence="9" id="KW-1185">Reference proteome</keyword>
<dbReference type="EMBL" id="LWDX02037942">
    <property type="protein sequence ID" value="OEL25174.1"/>
    <property type="molecule type" value="Genomic_DNA"/>
</dbReference>
<protein>
    <recommendedName>
        <fullName evidence="6">WAT1-related protein</fullName>
    </recommendedName>
</protein>
<dbReference type="AlphaFoldDB" id="A0A1E5VJC7"/>
<comment type="similarity">
    <text evidence="2 6">Belongs to the drug/metabolite transporter (DMT) superfamily. Plant drug/metabolite exporter (P-DME) (TC 2.A.7.4) family.</text>
</comment>
<dbReference type="InterPro" id="IPR000620">
    <property type="entry name" value="EamA_dom"/>
</dbReference>
<evidence type="ECO:0000256" key="4">
    <source>
        <dbReference type="ARBA" id="ARBA00022989"/>
    </source>
</evidence>
<dbReference type="InterPro" id="IPR030184">
    <property type="entry name" value="WAT1-related"/>
</dbReference>
<evidence type="ECO:0000256" key="1">
    <source>
        <dbReference type="ARBA" id="ARBA00004141"/>
    </source>
</evidence>
<dbReference type="OrthoDB" id="692471at2759"/>
<accession>A0A1E5VJC7</accession>
<feature type="transmembrane region" description="Helical" evidence="6">
    <location>
        <begin position="68"/>
        <end position="87"/>
    </location>
</feature>
<name>A0A1E5VJC7_9POAL</name>
<proteinExistence type="inferred from homology"/>
<dbReference type="Proteomes" id="UP000095767">
    <property type="component" value="Unassembled WGS sequence"/>
</dbReference>
<evidence type="ECO:0000256" key="2">
    <source>
        <dbReference type="ARBA" id="ARBA00007635"/>
    </source>
</evidence>
<sequence length="145" mass="16297">MEAKKPYVIAIIIQMIYTGLVIMTKAAFDQGMNTFVYIFYRQAASSLLLLPIAFLLERKNVPPVSLWLLSKLFASALIGNTFSLNVYSVSMKFTSATLGSATYNTIPNHQSLPGHNCHQCRFCNRHYRSGTDSRSISAGSIWNWH</sequence>
<comment type="subcellular location">
    <subcellularLocation>
        <location evidence="1 6">Membrane</location>
        <topology evidence="1 6">Multi-pass membrane protein</topology>
    </subcellularLocation>
</comment>
<dbReference type="Pfam" id="PF00892">
    <property type="entry name" value="EamA"/>
    <property type="match status" value="1"/>
</dbReference>
<feature type="transmembrane region" description="Helical" evidence="6">
    <location>
        <begin position="7"/>
        <end position="28"/>
    </location>
</feature>
<reference evidence="8 9" key="1">
    <citation type="submission" date="2016-09" db="EMBL/GenBank/DDBJ databases">
        <title>The draft genome of Dichanthelium oligosanthes: A C3 panicoid grass species.</title>
        <authorList>
            <person name="Studer A.J."/>
            <person name="Schnable J.C."/>
            <person name="Brutnell T.P."/>
        </authorList>
    </citation>
    <scope>NUCLEOTIDE SEQUENCE [LARGE SCALE GENOMIC DNA]</scope>
    <source>
        <strain evidence="9">cv. Kellogg 1175</strain>
        <tissue evidence="8">Leaf</tissue>
    </source>
</reference>